<dbReference type="Pfam" id="PF07282">
    <property type="entry name" value="Cas12f1-like_TNB"/>
    <property type="match status" value="1"/>
</dbReference>
<evidence type="ECO:0000256" key="2">
    <source>
        <dbReference type="ARBA" id="ARBA00022578"/>
    </source>
</evidence>
<feature type="domain" description="Transposase putative helix-turn-helix" evidence="9">
    <location>
        <begin position="1"/>
        <end position="44"/>
    </location>
</feature>
<dbReference type="AlphaFoldDB" id="A0A0G1W1F3"/>
<dbReference type="InterPro" id="IPR010095">
    <property type="entry name" value="Cas12f1-like_TNB"/>
</dbReference>
<evidence type="ECO:0000259" key="7">
    <source>
        <dbReference type="Pfam" id="PF01385"/>
    </source>
</evidence>
<dbReference type="Pfam" id="PF01385">
    <property type="entry name" value="OrfB_IS605"/>
    <property type="match status" value="1"/>
</dbReference>
<proteinExistence type="inferred from homology"/>
<comment type="caution">
    <text evidence="10">The sequence shown here is derived from an EMBL/GenBank/DDBJ whole genome shotgun (WGS) entry which is preliminary data.</text>
</comment>
<accession>A0A0G1W1F3</accession>
<keyword evidence="3" id="KW-0479">Metal-binding</keyword>
<sequence length="414" mass="48178">MQLSQRIRIFPTPEQEDVLWHLSERCRLAYNFALSERKTAWEKDSRSVGYMKQQNDLPMLKQKYPEYGWVHSKVLQMTLRILDADYKSFYALRKKGDEEAQPPKYKGKNYFTTMVHNQSGFKVENNVVWLSQSYNKGITLNFAIPDKFKFKKVTQVTISQDDRDEYYLSIVHEVPTKPYDSNDMYQAIDLGVSKTVTAVNMLGKFFEAKNPRPDKYWNPKADAIQSKRDHCRKYSRGWNKYNLAMNVCTKKRSNQIKDYQHKLSRKMVNNTRAKTIIIGDLNVKSMAQSPNTYARLNRSTQNNGYLSQFAGFLTYKSELVGKKVIEISEYNTSKMCCSCGKIHDMALSKRRMRCDCGNDIDRDRNSAVNIMVRFLSQNAKWTGYQQFADNLRQTGLTIVSNSQEAMTSNHPQVV</sequence>
<keyword evidence="2" id="KW-0815">Transposition</keyword>
<dbReference type="NCBIfam" id="TIGR01766">
    <property type="entry name" value="IS200/IS605 family accessory protein TnpB-like domain"/>
    <property type="match status" value="1"/>
</dbReference>
<reference evidence="10 11" key="1">
    <citation type="journal article" date="2015" name="Nature">
        <title>rRNA introns, odd ribosomes, and small enigmatic genomes across a large radiation of phyla.</title>
        <authorList>
            <person name="Brown C.T."/>
            <person name="Hug L.A."/>
            <person name="Thomas B.C."/>
            <person name="Sharon I."/>
            <person name="Castelle C.J."/>
            <person name="Singh A."/>
            <person name="Wilkins M.J."/>
            <person name="Williams K.H."/>
            <person name="Banfield J.F."/>
        </authorList>
    </citation>
    <scope>NUCLEOTIDE SEQUENCE [LARGE SCALE GENOMIC DNA]</scope>
</reference>
<gene>
    <name evidence="10" type="ORF">UY48_C0011G0023</name>
</gene>
<dbReference type="GO" id="GO:0006310">
    <property type="term" value="P:DNA recombination"/>
    <property type="evidence" value="ECO:0007669"/>
    <property type="project" value="UniProtKB-KW"/>
</dbReference>
<dbReference type="NCBIfam" id="NF040570">
    <property type="entry name" value="guided_TnpB"/>
    <property type="match status" value="1"/>
</dbReference>
<dbReference type="EMBL" id="LCQD01000011">
    <property type="protein sequence ID" value="KKW12576.1"/>
    <property type="molecule type" value="Genomic_DNA"/>
</dbReference>
<evidence type="ECO:0000313" key="11">
    <source>
        <dbReference type="Proteomes" id="UP000034588"/>
    </source>
</evidence>
<dbReference type="InterPro" id="IPR001959">
    <property type="entry name" value="Transposase"/>
</dbReference>
<evidence type="ECO:0000256" key="1">
    <source>
        <dbReference type="ARBA" id="ARBA00008761"/>
    </source>
</evidence>
<dbReference type="GO" id="GO:0046872">
    <property type="term" value="F:metal ion binding"/>
    <property type="evidence" value="ECO:0007669"/>
    <property type="project" value="UniProtKB-KW"/>
</dbReference>
<dbReference type="Pfam" id="PF12323">
    <property type="entry name" value="HTH_OrfB_IS605"/>
    <property type="match status" value="1"/>
</dbReference>
<dbReference type="GO" id="GO:0003677">
    <property type="term" value="F:DNA binding"/>
    <property type="evidence" value="ECO:0007669"/>
    <property type="project" value="UniProtKB-KW"/>
</dbReference>
<keyword evidence="5" id="KW-0238">DNA-binding</keyword>
<dbReference type="GO" id="GO:0032196">
    <property type="term" value="P:transposition"/>
    <property type="evidence" value="ECO:0007669"/>
    <property type="project" value="UniProtKB-KW"/>
</dbReference>
<protein>
    <submittedName>
        <fullName evidence="10">Transposase</fullName>
    </submittedName>
</protein>
<evidence type="ECO:0000259" key="8">
    <source>
        <dbReference type="Pfam" id="PF07282"/>
    </source>
</evidence>
<name>A0A0G1W1F3_9BACT</name>
<keyword evidence="4" id="KW-0862">Zinc</keyword>
<feature type="domain" description="Cas12f1-like TNB" evidence="8">
    <location>
        <begin position="308"/>
        <end position="370"/>
    </location>
</feature>
<dbReference type="InterPro" id="IPR021027">
    <property type="entry name" value="Transposase_put_HTH"/>
</dbReference>
<dbReference type="Proteomes" id="UP000034588">
    <property type="component" value="Unassembled WGS sequence"/>
</dbReference>
<keyword evidence="6" id="KW-0233">DNA recombination</keyword>
<evidence type="ECO:0000313" key="10">
    <source>
        <dbReference type="EMBL" id="KKW12576.1"/>
    </source>
</evidence>
<evidence type="ECO:0000256" key="5">
    <source>
        <dbReference type="ARBA" id="ARBA00023125"/>
    </source>
</evidence>
<evidence type="ECO:0000256" key="3">
    <source>
        <dbReference type="ARBA" id="ARBA00022723"/>
    </source>
</evidence>
<feature type="domain" description="Probable transposase IS891/IS1136/IS1341" evidence="7">
    <location>
        <begin position="186"/>
        <end position="288"/>
    </location>
</feature>
<evidence type="ECO:0000256" key="4">
    <source>
        <dbReference type="ARBA" id="ARBA00022833"/>
    </source>
</evidence>
<comment type="similarity">
    <text evidence="1">In the C-terminal section; belongs to the transposase 35 family.</text>
</comment>
<evidence type="ECO:0000256" key="6">
    <source>
        <dbReference type="ARBA" id="ARBA00023172"/>
    </source>
</evidence>
<evidence type="ECO:0000259" key="9">
    <source>
        <dbReference type="Pfam" id="PF12323"/>
    </source>
</evidence>
<organism evidence="10 11">
    <name type="scientific">Candidatus Gottesmanbacteria bacterium GW2011_GWB1_49_7</name>
    <dbReference type="NCBI Taxonomy" id="1618448"/>
    <lineage>
        <taxon>Bacteria</taxon>
        <taxon>Candidatus Gottesmaniibacteriota</taxon>
    </lineage>
</organism>